<dbReference type="InterPro" id="IPR003430">
    <property type="entry name" value="Phenol_Hydrox"/>
</dbReference>
<dbReference type="EMBL" id="LUUH01000096">
    <property type="protein sequence ID" value="OAH97750.1"/>
    <property type="molecule type" value="Genomic_DNA"/>
</dbReference>
<dbReference type="SUPFAM" id="SSF47240">
    <property type="entry name" value="Ferritin-like"/>
    <property type="match status" value="1"/>
</dbReference>
<dbReference type="InterPro" id="IPR012078">
    <property type="entry name" value="MP_mOase_hydro"/>
</dbReference>
<comment type="caution">
    <text evidence="3">The sequence shown here is derived from an EMBL/GenBank/DDBJ whole genome shotgun (WGS) entry which is preliminary data.</text>
</comment>
<organism evidence="3 4">
    <name type="scientific">Methylomonas methanica</name>
    <dbReference type="NCBI Taxonomy" id="421"/>
    <lineage>
        <taxon>Bacteria</taxon>
        <taxon>Pseudomonadati</taxon>
        <taxon>Pseudomonadota</taxon>
        <taxon>Gammaproteobacteria</taxon>
        <taxon>Methylococcales</taxon>
        <taxon>Methylococcaceae</taxon>
        <taxon>Methylomonas</taxon>
    </lineage>
</organism>
<dbReference type="AlphaFoldDB" id="A0A177LWN4"/>
<dbReference type="RefSeq" id="WP_020483902.1">
    <property type="nucleotide sequence ID" value="NZ_LUUH01000096.1"/>
</dbReference>
<dbReference type="Pfam" id="PF02332">
    <property type="entry name" value="Phenol_Hydrox"/>
    <property type="match status" value="1"/>
</dbReference>
<dbReference type="CDD" id="cd01058">
    <property type="entry name" value="AAMH_B"/>
    <property type="match status" value="1"/>
</dbReference>
<dbReference type="Proteomes" id="UP000077763">
    <property type="component" value="Unassembled WGS sequence"/>
</dbReference>
<dbReference type="InterPro" id="IPR009078">
    <property type="entry name" value="Ferritin-like_SF"/>
</dbReference>
<evidence type="ECO:0000256" key="1">
    <source>
        <dbReference type="ARBA" id="ARBA00023002"/>
    </source>
</evidence>
<dbReference type="PIRSF" id="PIRSF000040">
    <property type="entry name" value="MMOH_comp"/>
    <property type="match status" value="1"/>
</dbReference>
<keyword evidence="1" id="KW-0560">Oxidoreductase</keyword>
<keyword evidence="2 3" id="KW-0503">Monooxygenase</keyword>
<dbReference type="InterPro" id="IPR012348">
    <property type="entry name" value="RNR-like"/>
</dbReference>
<evidence type="ECO:0000313" key="4">
    <source>
        <dbReference type="Proteomes" id="UP000077763"/>
    </source>
</evidence>
<dbReference type="InterPro" id="IPR054956">
    <property type="entry name" value="MethMoxA_beta"/>
</dbReference>
<name>A0A177LWN4_METMH</name>
<proteinExistence type="predicted"/>
<sequence length="392" mass="45112">MTIEVNGGRRGLTDPEIAAVIMAAVPDKPLETQRKMNYFMKPRGKRINEYEVLCCYSQPTPDWIPGGLDWGDWTQKFHGGRPSWSNESTEMRSSDWLAHRDPAFRWHALYVKDKAEEWRYTDRFLKAYSADGHVRSIDPVWRDEVLGDYLGAFGFYEYGLFNSHSSVVRDCLGDTLRMSSAMIGLDKVDNAQMIQAERTFLSKLVPGFPESTDIPKQEWTKGAIFKGARELVQDIWQATYDWNEILFSGHMICDPIFGQFVRREFFMRLSSYYGDNLTPFFINQMQLYFSQTKGITTDMFHTCLGADVEFGDYNNRLMRAWANKWLPRTVNALKDFMAIYATIPEIKGVSDKAAIEAALVRVFADWKRDFADPINYKVDTAALVKTVLSGLK</sequence>
<evidence type="ECO:0000256" key="2">
    <source>
        <dbReference type="ARBA" id="ARBA00023033"/>
    </source>
</evidence>
<dbReference type="Gene3D" id="1.10.620.20">
    <property type="entry name" value="Ribonucleotide Reductase, subunit A"/>
    <property type="match status" value="1"/>
</dbReference>
<protein>
    <submittedName>
        <fullName evidence="3">Methane monooxygenase</fullName>
    </submittedName>
</protein>
<evidence type="ECO:0000313" key="3">
    <source>
        <dbReference type="EMBL" id="OAH97750.1"/>
    </source>
</evidence>
<accession>A0A177LWN4</accession>
<gene>
    <name evidence="3" type="ORF">A1353_22665</name>
</gene>
<reference evidence="3 4" key="1">
    <citation type="submission" date="2016-03" db="EMBL/GenBank/DDBJ databases">
        <authorList>
            <person name="Ploux O."/>
        </authorList>
    </citation>
    <scope>NUCLEOTIDE SEQUENCE [LARGE SCALE GENOMIC DNA]</scope>
    <source>
        <strain evidence="3 4">R-45371</strain>
    </source>
</reference>
<dbReference type="GO" id="GO:0016709">
    <property type="term" value="F:oxidoreductase activity, acting on paired donors, with incorporation or reduction of molecular oxygen, NAD(P)H as one donor, and incorporation of one atom of oxygen"/>
    <property type="evidence" value="ECO:0007669"/>
    <property type="project" value="InterPro"/>
</dbReference>
<dbReference type="NCBIfam" id="NF045802">
    <property type="entry name" value="MethMoxAlphaMmoY"/>
    <property type="match status" value="1"/>
</dbReference>